<feature type="transmembrane region" description="Helical" evidence="2">
    <location>
        <begin position="104"/>
        <end position="122"/>
    </location>
</feature>
<evidence type="ECO:0000313" key="3">
    <source>
        <dbReference type="EMBL" id="BCA94842.1"/>
    </source>
</evidence>
<organism evidence="3 4">
    <name type="scientific">Legionella antarctica</name>
    <dbReference type="NCBI Taxonomy" id="2708020"/>
    <lineage>
        <taxon>Bacteria</taxon>
        <taxon>Pseudomonadati</taxon>
        <taxon>Pseudomonadota</taxon>
        <taxon>Gammaproteobacteria</taxon>
        <taxon>Legionellales</taxon>
        <taxon>Legionellaceae</taxon>
        <taxon>Legionella</taxon>
    </lineage>
</organism>
<evidence type="ECO:0000313" key="4">
    <source>
        <dbReference type="Proteomes" id="UP000502894"/>
    </source>
</evidence>
<name>A0A6F8T492_9GAMM</name>
<accession>A0A6F8T492</accession>
<sequence length="204" mass="22628">MCPENRAYITGLAQNEMRRATRQNKKVNWGRVLNFFLAHASTITTGALLSSDYEQAMLNARVTRPNIIRRNPRALITFNSFIITTVALSAVAFFSLSIAMGPAILLSLIGASALVGTCVFLFKLTQHIMKRIQERDNPIRSLPAFPWEIEDKEDNSLTLLSKLSTHPGEDNPSSTHEEVINYANPLESSVNKADESVTHSSPTL</sequence>
<feature type="region of interest" description="Disordered" evidence="1">
    <location>
        <begin position="185"/>
        <end position="204"/>
    </location>
</feature>
<reference evidence="3" key="1">
    <citation type="journal article" date="2020" name="Microbiol. Resour. Announc.">
        <title>Complete Genome Sequence of Novel Psychrotolerant Legionella Strain TUM19329, Isolated from Antarctic Lake Sediment.</title>
        <authorList>
            <person name="Shimada S."/>
            <person name="Nakai R."/>
            <person name="Aoki K."/>
            <person name="Shimoeda N."/>
            <person name="Ohno G."/>
            <person name="Miyazaki Y."/>
            <person name="Kudoh S."/>
            <person name="Imura S."/>
            <person name="Watanabe K."/>
            <person name="Ishii Y."/>
            <person name="Tateda K."/>
        </authorList>
    </citation>
    <scope>NUCLEOTIDE SEQUENCE [LARGE SCALE GENOMIC DNA]</scope>
    <source>
        <strain evidence="3">TUM19329</strain>
    </source>
</reference>
<protein>
    <submittedName>
        <fullName evidence="3">Uncharacterized protein</fullName>
    </submittedName>
</protein>
<keyword evidence="4" id="KW-1185">Reference proteome</keyword>
<evidence type="ECO:0000256" key="1">
    <source>
        <dbReference type="SAM" id="MobiDB-lite"/>
    </source>
</evidence>
<proteinExistence type="predicted"/>
<evidence type="ECO:0000256" key="2">
    <source>
        <dbReference type="SAM" id="Phobius"/>
    </source>
</evidence>
<dbReference type="KEGG" id="lant:TUM19329_12030"/>
<dbReference type="EMBL" id="AP022839">
    <property type="protein sequence ID" value="BCA94842.1"/>
    <property type="molecule type" value="Genomic_DNA"/>
</dbReference>
<dbReference type="Proteomes" id="UP000502894">
    <property type="component" value="Chromosome"/>
</dbReference>
<keyword evidence="2" id="KW-0472">Membrane</keyword>
<keyword evidence="2" id="KW-1133">Transmembrane helix</keyword>
<dbReference type="AlphaFoldDB" id="A0A6F8T492"/>
<feature type="transmembrane region" description="Helical" evidence="2">
    <location>
        <begin position="74"/>
        <end position="98"/>
    </location>
</feature>
<gene>
    <name evidence="3" type="ORF">TUM19329_12030</name>
</gene>
<keyword evidence="2" id="KW-0812">Transmembrane</keyword>